<evidence type="ECO:0000259" key="1">
    <source>
        <dbReference type="Pfam" id="PF09350"/>
    </source>
</evidence>
<reference evidence="2 3" key="1">
    <citation type="submission" date="2019-07" db="EMBL/GenBank/DDBJ databases">
        <title>Whole genome shotgun sequence of Brevifollis gellanilyticus NBRC 108608.</title>
        <authorList>
            <person name="Hosoyama A."/>
            <person name="Uohara A."/>
            <person name="Ohji S."/>
            <person name="Ichikawa N."/>
        </authorList>
    </citation>
    <scope>NUCLEOTIDE SEQUENCE [LARGE SCALE GENOMIC DNA]</scope>
    <source>
        <strain evidence="2 3">NBRC 108608</strain>
    </source>
</reference>
<sequence length="174" mass="19358">MGQGSFLPEAWQMQHAERTGNAGGDKRNNLAHDWYKEGYASENRTHSERAKWQELVKEWKVNSPLASVAESRIQEALEAGADMDLVGAGKPLDLDGYFAAPSALRAGFGMLKSAGVVPPEVEAMRDVGLMREKLETMEEGPQKEMLIAELRLREVELAMAMERMKRHLKSDATS</sequence>
<dbReference type="AlphaFoldDB" id="A0A512M953"/>
<gene>
    <name evidence="2" type="ORF">BGE01nite_25430</name>
</gene>
<proteinExistence type="predicted"/>
<dbReference type="Proteomes" id="UP000321577">
    <property type="component" value="Unassembled WGS sequence"/>
</dbReference>
<dbReference type="InterPro" id="IPR018961">
    <property type="entry name" value="DnaJ_homolog_subfam-C_membr-28"/>
</dbReference>
<evidence type="ECO:0000313" key="2">
    <source>
        <dbReference type="EMBL" id="GEP43252.1"/>
    </source>
</evidence>
<feature type="domain" description="DnaJ homologue subfamily C member 28 conserved" evidence="1">
    <location>
        <begin position="68"/>
        <end position="134"/>
    </location>
</feature>
<accession>A0A512M953</accession>
<protein>
    <recommendedName>
        <fullName evidence="1">DnaJ homologue subfamily C member 28 conserved domain-containing protein</fullName>
    </recommendedName>
</protein>
<organism evidence="2 3">
    <name type="scientific">Brevifollis gellanilyticus</name>
    <dbReference type="NCBI Taxonomy" id="748831"/>
    <lineage>
        <taxon>Bacteria</taxon>
        <taxon>Pseudomonadati</taxon>
        <taxon>Verrucomicrobiota</taxon>
        <taxon>Verrucomicrobiia</taxon>
        <taxon>Verrucomicrobiales</taxon>
        <taxon>Verrucomicrobiaceae</taxon>
    </lineage>
</organism>
<dbReference type="OrthoDB" id="195708at2"/>
<dbReference type="Pfam" id="PF09350">
    <property type="entry name" value="DJC28_CD"/>
    <property type="match status" value="1"/>
</dbReference>
<name>A0A512M953_9BACT</name>
<keyword evidence="3" id="KW-1185">Reference proteome</keyword>
<comment type="caution">
    <text evidence="2">The sequence shown here is derived from an EMBL/GenBank/DDBJ whole genome shotgun (WGS) entry which is preliminary data.</text>
</comment>
<evidence type="ECO:0000313" key="3">
    <source>
        <dbReference type="Proteomes" id="UP000321577"/>
    </source>
</evidence>
<dbReference type="EMBL" id="BKAG01000016">
    <property type="protein sequence ID" value="GEP43252.1"/>
    <property type="molecule type" value="Genomic_DNA"/>
</dbReference>